<dbReference type="Pfam" id="PF21203">
    <property type="entry name" value="ECM10"/>
    <property type="match status" value="1"/>
</dbReference>
<comment type="caution">
    <text evidence="2">The sequence shown here is derived from an EMBL/GenBank/DDBJ whole genome shotgun (WGS) entry which is preliminary data.</text>
</comment>
<name>A0A813G6G5_POLGL</name>
<accession>A0A813G6G5</accession>
<reference evidence="2" key="1">
    <citation type="submission" date="2021-02" db="EMBL/GenBank/DDBJ databases">
        <authorList>
            <person name="Dougan E. K."/>
            <person name="Rhodes N."/>
            <person name="Thang M."/>
            <person name="Chan C."/>
        </authorList>
    </citation>
    <scope>NUCLEOTIDE SEQUENCE</scope>
</reference>
<dbReference type="EMBL" id="CAJNNW010027208">
    <property type="protein sequence ID" value="CAE8690164.1"/>
    <property type="molecule type" value="Genomic_DNA"/>
</dbReference>
<gene>
    <name evidence="2" type="ORF">PGLA1383_LOCUS38191</name>
    <name evidence="3" type="ORF">PGLA2088_LOCUS26825</name>
</gene>
<proteinExistence type="predicted"/>
<organism evidence="2 4">
    <name type="scientific">Polarella glacialis</name>
    <name type="common">Dinoflagellate</name>
    <dbReference type="NCBI Taxonomy" id="89957"/>
    <lineage>
        <taxon>Eukaryota</taxon>
        <taxon>Sar</taxon>
        <taxon>Alveolata</taxon>
        <taxon>Dinophyceae</taxon>
        <taxon>Suessiales</taxon>
        <taxon>Suessiaceae</taxon>
        <taxon>Polarella</taxon>
    </lineage>
</organism>
<evidence type="ECO:0000313" key="3">
    <source>
        <dbReference type="EMBL" id="CAE8690164.1"/>
    </source>
</evidence>
<feature type="non-terminal residue" evidence="2">
    <location>
        <position position="1"/>
    </location>
</feature>
<evidence type="ECO:0000313" key="2">
    <source>
        <dbReference type="EMBL" id="CAE8620646.1"/>
    </source>
</evidence>
<sequence length="95" mass="9980">LSYRVKHTLGLMLFDHTQVHLSEPSRSEGPKIAPPARDAAGNAMGPKAPVEEQSFLRKYWWVVILVLLLVSNMTEEAAPAKGAAGGGGGGGGKAK</sequence>
<evidence type="ECO:0000313" key="4">
    <source>
        <dbReference type="Proteomes" id="UP000654075"/>
    </source>
</evidence>
<feature type="region of interest" description="Disordered" evidence="1">
    <location>
        <begin position="20"/>
        <end position="46"/>
    </location>
</feature>
<dbReference type="AlphaFoldDB" id="A0A813G6G5"/>
<dbReference type="EMBL" id="CAJNNV010027542">
    <property type="protein sequence ID" value="CAE8620646.1"/>
    <property type="molecule type" value="Genomic_DNA"/>
</dbReference>
<evidence type="ECO:0008006" key="5">
    <source>
        <dbReference type="Google" id="ProtNLM"/>
    </source>
</evidence>
<evidence type="ECO:0000256" key="1">
    <source>
        <dbReference type="SAM" id="MobiDB-lite"/>
    </source>
</evidence>
<keyword evidence="4" id="KW-1185">Reference proteome</keyword>
<dbReference type="Proteomes" id="UP000654075">
    <property type="component" value="Unassembled WGS sequence"/>
</dbReference>
<protein>
    <recommendedName>
        <fullName evidence="5">ER membrane protein complex subunit 10</fullName>
    </recommendedName>
</protein>
<dbReference type="Proteomes" id="UP000626109">
    <property type="component" value="Unassembled WGS sequence"/>
</dbReference>